<proteinExistence type="predicted"/>
<name>A0ACB0ERG9_RANTA</name>
<dbReference type="Proteomes" id="UP001162501">
    <property type="component" value="Chromosome 24"/>
</dbReference>
<reference evidence="1" key="1">
    <citation type="submission" date="2023-05" db="EMBL/GenBank/DDBJ databases">
        <authorList>
            <consortium name="ELIXIR-Norway"/>
        </authorList>
    </citation>
    <scope>NUCLEOTIDE SEQUENCE</scope>
</reference>
<gene>
    <name evidence="1" type="ORF">MRATA1EN3_LOCUS14007</name>
</gene>
<protein>
    <submittedName>
        <fullName evidence="1">Uncharacterized protein</fullName>
    </submittedName>
</protein>
<evidence type="ECO:0000313" key="2">
    <source>
        <dbReference type="Proteomes" id="UP001162501"/>
    </source>
</evidence>
<accession>A0ACB0ERG9</accession>
<dbReference type="EMBL" id="OX596108">
    <property type="protein sequence ID" value="CAI9702794.1"/>
    <property type="molecule type" value="Genomic_DNA"/>
</dbReference>
<evidence type="ECO:0000313" key="1">
    <source>
        <dbReference type="EMBL" id="CAI9702794.1"/>
    </source>
</evidence>
<sequence>MVRTLTSPFPKPPRRRAVPPRIREKAPTALKDLEPVPSRLLAPRPLPASTGSPRNPNLDEVSSPAQSELARCAPSSWCAASRRRRAVRGAREPSPRVAAGAGAARTQTKPGGSARRRRWLTVAAAAAGSGATYPAGARSGGVETAQMEPEPEPEPGRSGAGGRSLRAPAASSAAVPRCAARRPRGRGRAGGSTLLRAPPAPPPSSCLHPGYLSARWQLGGGEGGCGNKLPRVWHRFRAREF</sequence>
<organism evidence="1 2">
    <name type="scientific">Rangifer tarandus platyrhynchus</name>
    <name type="common">Svalbard reindeer</name>
    <dbReference type="NCBI Taxonomy" id="3082113"/>
    <lineage>
        <taxon>Eukaryota</taxon>
        <taxon>Metazoa</taxon>
        <taxon>Chordata</taxon>
        <taxon>Craniata</taxon>
        <taxon>Vertebrata</taxon>
        <taxon>Euteleostomi</taxon>
        <taxon>Mammalia</taxon>
        <taxon>Eutheria</taxon>
        <taxon>Laurasiatheria</taxon>
        <taxon>Artiodactyla</taxon>
        <taxon>Ruminantia</taxon>
        <taxon>Pecora</taxon>
        <taxon>Cervidae</taxon>
        <taxon>Odocoileinae</taxon>
        <taxon>Rangifer</taxon>
    </lineage>
</organism>